<dbReference type="GO" id="GO:0042149">
    <property type="term" value="P:cellular response to glucose starvation"/>
    <property type="evidence" value="ECO:0007669"/>
    <property type="project" value="TreeGrafter"/>
</dbReference>
<dbReference type="OrthoDB" id="497541at2759"/>
<dbReference type="Gene3D" id="3.10.580.10">
    <property type="entry name" value="CBS-domain"/>
    <property type="match status" value="2"/>
</dbReference>
<keyword evidence="2 3" id="KW-0129">CBS domain</keyword>
<dbReference type="EMBL" id="MBFT01001136">
    <property type="protein sequence ID" value="PVU85202.1"/>
    <property type="molecule type" value="Genomic_DNA"/>
</dbReference>
<dbReference type="GO" id="GO:0004865">
    <property type="term" value="F:protein serine/threonine phosphatase inhibitor activity"/>
    <property type="evidence" value="ECO:0007669"/>
    <property type="project" value="TreeGrafter"/>
</dbReference>
<gene>
    <name evidence="6" type="ORF">BB559_007141</name>
</gene>
<reference evidence="6 7" key="1">
    <citation type="journal article" date="2018" name="MBio">
        <title>Comparative Genomics Reveals the Core Gene Toolbox for the Fungus-Insect Symbiosis.</title>
        <authorList>
            <person name="Wang Y."/>
            <person name="Stata M."/>
            <person name="Wang W."/>
            <person name="Stajich J.E."/>
            <person name="White M.M."/>
            <person name="Moncalvo J.M."/>
        </authorList>
    </citation>
    <scope>NUCLEOTIDE SEQUENCE [LARGE SCALE GENOMIC DNA]</scope>
    <source>
        <strain evidence="6 7">AUS-77-4</strain>
    </source>
</reference>
<dbReference type="SMART" id="SM00116">
    <property type="entry name" value="CBS"/>
    <property type="match status" value="4"/>
</dbReference>
<comment type="caution">
    <text evidence="6">The sequence shown here is derived from an EMBL/GenBank/DDBJ whole genome shotgun (WGS) entry which is preliminary data.</text>
</comment>
<evidence type="ECO:0000259" key="5">
    <source>
        <dbReference type="PROSITE" id="PS51371"/>
    </source>
</evidence>
<evidence type="ECO:0000313" key="7">
    <source>
        <dbReference type="Proteomes" id="UP000245699"/>
    </source>
</evidence>
<feature type="region of interest" description="Disordered" evidence="4">
    <location>
        <begin position="216"/>
        <end position="235"/>
    </location>
</feature>
<dbReference type="InterPro" id="IPR000644">
    <property type="entry name" value="CBS_dom"/>
</dbReference>
<protein>
    <recommendedName>
        <fullName evidence="5">CBS domain-containing protein</fullName>
    </recommendedName>
</protein>
<evidence type="ECO:0000256" key="3">
    <source>
        <dbReference type="PROSITE-ProRule" id="PRU00703"/>
    </source>
</evidence>
<evidence type="ECO:0000313" key="6">
    <source>
        <dbReference type="EMBL" id="PVU85202.1"/>
    </source>
</evidence>
<feature type="domain" description="CBS" evidence="5">
    <location>
        <begin position="153"/>
        <end position="210"/>
    </location>
</feature>
<evidence type="ECO:0000256" key="4">
    <source>
        <dbReference type="SAM" id="MobiDB-lite"/>
    </source>
</evidence>
<name>A0A2T9XYM2_9FUNG</name>
<dbReference type="InterPro" id="IPR050511">
    <property type="entry name" value="AMPK_gamma/SDS23_families"/>
</dbReference>
<organism evidence="6 7">
    <name type="scientific">Furculomyces boomerangus</name>
    <dbReference type="NCBI Taxonomy" id="61424"/>
    <lineage>
        <taxon>Eukaryota</taxon>
        <taxon>Fungi</taxon>
        <taxon>Fungi incertae sedis</taxon>
        <taxon>Zoopagomycota</taxon>
        <taxon>Kickxellomycotina</taxon>
        <taxon>Harpellomycetes</taxon>
        <taxon>Harpellales</taxon>
        <taxon>Harpellaceae</taxon>
        <taxon>Furculomyces</taxon>
    </lineage>
</organism>
<dbReference type="STRING" id="61424.A0A2T9XYM2"/>
<dbReference type="Pfam" id="PF00571">
    <property type="entry name" value="CBS"/>
    <property type="match status" value="2"/>
</dbReference>
<dbReference type="Proteomes" id="UP000245699">
    <property type="component" value="Unassembled WGS sequence"/>
</dbReference>
<dbReference type="PANTHER" id="PTHR13780:SF36">
    <property type="entry name" value="CBS DOMAIN-CONTAINING PROTEIN"/>
    <property type="match status" value="1"/>
</dbReference>
<dbReference type="InterPro" id="IPR046342">
    <property type="entry name" value="CBS_dom_sf"/>
</dbReference>
<keyword evidence="1" id="KW-0677">Repeat</keyword>
<proteinExistence type="predicted"/>
<evidence type="ECO:0000256" key="2">
    <source>
        <dbReference type="ARBA" id="ARBA00023122"/>
    </source>
</evidence>
<keyword evidence="7" id="KW-1185">Reference proteome</keyword>
<feature type="region of interest" description="Disordered" evidence="4">
    <location>
        <begin position="112"/>
        <end position="133"/>
    </location>
</feature>
<dbReference type="AlphaFoldDB" id="A0A2T9XYM2"/>
<dbReference type="PROSITE" id="PS51371">
    <property type="entry name" value="CBS"/>
    <property type="match status" value="2"/>
</dbReference>
<feature type="compositionally biased region" description="Basic and acidic residues" evidence="4">
    <location>
        <begin position="223"/>
        <end position="232"/>
    </location>
</feature>
<feature type="domain" description="CBS" evidence="5">
    <location>
        <begin position="251"/>
        <end position="309"/>
    </location>
</feature>
<dbReference type="SUPFAM" id="SSF54631">
    <property type="entry name" value="CBS-domain pair"/>
    <property type="match status" value="2"/>
</dbReference>
<evidence type="ECO:0000256" key="1">
    <source>
        <dbReference type="ARBA" id="ARBA00022737"/>
    </source>
</evidence>
<dbReference type="PANTHER" id="PTHR13780">
    <property type="entry name" value="AMP-ACTIVATED PROTEIN KINASE, GAMMA REGULATORY SUBUNIT"/>
    <property type="match status" value="1"/>
</dbReference>
<sequence length="452" mass="49499">MSNHSGLESSLGWERIQASDIINSQDVIQIETSGTAEDACITLIKNSISSIPLHDSKSNSYLGLFDLNDLVKHINLSISRSGTTTPTEAKDPSSFVSFAKLDSFSPKYLEKEPGSFTNDSNTPDDLFPQDENTSNESANFSFLNKNVLKLSDISTSNPFYAVMPESSLAQIIDIFSSGVHRVAVMCDNDKIMGILSQSSVIKYLVNNLKVFKIKSDMPQGSPTHEEASKDDNSSDPLINLLEKPLNELGLAYRTIWAVRTHTPVTSALYVLERQQISSLPIVNDSNSIIGSLSISDIKYIVLPKFRHLIRGTCIELVQKVRFYQGIIDGKDRAAVFAVHPDSTLKSVMSKLSATSSHRIWVTTGSKRLSTGGLPLTSVNTTEIDDSSIPSHPNTKYPGLCVVDGSGIHRYYSHTNLQEGSIVGVVSLTDVLSTISKLTQVRNESVDNYSVMN</sequence>
<accession>A0A2T9XYM2</accession>